<keyword evidence="2" id="KW-1185">Reference proteome</keyword>
<reference evidence="1 2" key="1">
    <citation type="submission" date="2018-11" db="EMBL/GenBank/DDBJ databases">
        <title>Neisseria weixii sp. nov. isolated from the rectal contents of plateau pika (Ochotona cruzoniae).</title>
        <authorList>
            <person name="Zhang G."/>
        </authorList>
    </citation>
    <scope>NUCLEOTIDE SEQUENCE [LARGE SCALE GENOMIC DNA]</scope>
    <source>
        <strain evidence="1 2">10009</strain>
    </source>
</reference>
<accession>A0A3N4N613</accession>
<dbReference type="Proteomes" id="UP000272412">
    <property type="component" value="Unassembled WGS sequence"/>
</dbReference>
<organism evidence="1 2">
    <name type="scientific">Neisseria weixii</name>
    <dbReference type="NCBI Taxonomy" id="1853276"/>
    <lineage>
        <taxon>Bacteria</taxon>
        <taxon>Pseudomonadati</taxon>
        <taxon>Pseudomonadota</taxon>
        <taxon>Betaproteobacteria</taxon>
        <taxon>Neisseriales</taxon>
        <taxon>Neisseriaceae</taxon>
        <taxon>Neisseria</taxon>
    </lineage>
</organism>
<name>A0A3N4N613_9NEIS</name>
<protein>
    <submittedName>
        <fullName evidence="1">Uncharacterized protein</fullName>
    </submittedName>
</protein>
<sequence>MIKPLGFATIPAALRVGNSMPTCFSKRKVRWTVARPMWLARAIRTRLMREFFCLLQKNFVHLNK</sequence>
<proteinExistence type="predicted"/>
<evidence type="ECO:0000313" key="1">
    <source>
        <dbReference type="EMBL" id="RPD90795.1"/>
    </source>
</evidence>
<dbReference type="KEGG" id="nwx:CGZ65_11490"/>
<dbReference type="EMBL" id="RPFL01000001">
    <property type="protein sequence ID" value="RPD90795.1"/>
    <property type="molecule type" value="Genomic_DNA"/>
</dbReference>
<dbReference type="AlphaFoldDB" id="A0A3N4N613"/>
<comment type="caution">
    <text evidence="1">The sequence shown here is derived from an EMBL/GenBank/DDBJ whole genome shotgun (WGS) entry which is preliminary data.</text>
</comment>
<gene>
    <name evidence="1" type="ORF">EGK74_00095</name>
</gene>
<evidence type="ECO:0000313" key="2">
    <source>
        <dbReference type="Proteomes" id="UP000272412"/>
    </source>
</evidence>